<name>A0A157M544_9BORD</name>
<dbReference type="InterPro" id="IPR000719">
    <property type="entry name" value="Prot_kinase_dom"/>
</dbReference>
<dbReference type="Gene3D" id="1.10.510.10">
    <property type="entry name" value="Transferase(Phosphotransferase) domain 1"/>
    <property type="match status" value="1"/>
</dbReference>
<feature type="region of interest" description="Disordered" evidence="1">
    <location>
        <begin position="258"/>
        <end position="350"/>
    </location>
</feature>
<feature type="transmembrane region" description="Helical" evidence="2">
    <location>
        <begin position="227"/>
        <end position="246"/>
    </location>
</feature>
<gene>
    <name evidence="4" type="ORF">SAMEA1982600_01032</name>
</gene>
<keyword evidence="2" id="KW-0472">Membrane</keyword>
<evidence type="ECO:0000256" key="2">
    <source>
        <dbReference type="SAM" id="Phobius"/>
    </source>
</evidence>
<keyword evidence="2" id="KW-0812">Transmembrane</keyword>
<evidence type="ECO:0000313" key="5">
    <source>
        <dbReference type="Proteomes" id="UP000077037"/>
    </source>
</evidence>
<dbReference type="Proteomes" id="UP000077037">
    <property type="component" value="Unassembled WGS sequence"/>
</dbReference>
<accession>A0A157M544</accession>
<keyword evidence="2" id="KW-1133">Transmembrane helix</keyword>
<dbReference type="PROSITE" id="PS50011">
    <property type="entry name" value="PROTEIN_KINASE_DOM"/>
    <property type="match status" value="1"/>
</dbReference>
<evidence type="ECO:0000259" key="3">
    <source>
        <dbReference type="PROSITE" id="PS50011"/>
    </source>
</evidence>
<dbReference type="InterPro" id="IPR011009">
    <property type="entry name" value="Kinase-like_dom_sf"/>
</dbReference>
<sequence length="419" mass="44530">MSATAGYSTQRNPFAGAAPLAYRPLSAIAATTAGGVPQSRIKRVLAELVVPLQALHDQGLIRADISMHSVGLDETGRAHLMTVSGPPYTAEPPSGVPEPGYAPPELYATGPQWPRGPWTDVYALAAVAHSLVTGMRPPPASERLNEDVYRPLAQRDLTKYDTGFLRTLDVALSVDPRNRPQTLEEFAQQMEIPATVAPSAAEPLPPLPPPVPPAVVQAEPARAGWRTFLLVLLVLMVGAGVGVYWWNRFATPPSSLIITRSEVSPPGTPQGVDPLRGGHRAGGTSTPAADEGDPPEPPGLATLSARALEAETRTAGDPAAGPDAGNDDEQAKPDESEAAEPPPPPIASPAPWVRVRVNIHPWGELWVNGVRRGVSPPLKEIRLAPGQYSVVVRNANLPPYRGTLTVKEGRQSVLSYRFD</sequence>
<proteinExistence type="predicted"/>
<dbReference type="RefSeq" id="WP_066409516.1">
    <property type="nucleotide sequence ID" value="NZ_FKBS01000010.1"/>
</dbReference>
<organism evidence="4 5">
    <name type="scientific">Bordetella ansorpii</name>
    <dbReference type="NCBI Taxonomy" id="288768"/>
    <lineage>
        <taxon>Bacteria</taxon>
        <taxon>Pseudomonadati</taxon>
        <taxon>Pseudomonadota</taxon>
        <taxon>Betaproteobacteria</taxon>
        <taxon>Burkholderiales</taxon>
        <taxon>Alcaligenaceae</taxon>
        <taxon>Bordetella</taxon>
    </lineage>
</organism>
<dbReference type="SUPFAM" id="SSF56112">
    <property type="entry name" value="Protein kinase-like (PK-like)"/>
    <property type="match status" value="1"/>
</dbReference>
<dbReference type="GO" id="GO:0004672">
    <property type="term" value="F:protein kinase activity"/>
    <property type="evidence" value="ECO:0007669"/>
    <property type="project" value="InterPro"/>
</dbReference>
<feature type="domain" description="Protein kinase" evidence="3">
    <location>
        <begin position="1"/>
        <end position="192"/>
    </location>
</feature>
<feature type="compositionally biased region" description="Low complexity" evidence="1">
    <location>
        <begin position="315"/>
        <end position="324"/>
    </location>
</feature>
<reference evidence="4 5" key="1">
    <citation type="submission" date="2016-03" db="EMBL/GenBank/DDBJ databases">
        <authorList>
            <consortium name="Pathogen Informatics"/>
        </authorList>
    </citation>
    <scope>NUCLEOTIDE SEQUENCE [LARGE SCALE GENOMIC DNA]</scope>
    <source>
        <strain evidence="4 5">NCTC13364</strain>
    </source>
</reference>
<protein>
    <submittedName>
        <fullName evidence="4">Membrane protein</fullName>
    </submittedName>
</protein>
<evidence type="ECO:0000313" key="4">
    <source>
        <dbReference type="EMBL" id="SAI03699.1"/>
    </source>
</evidence>
<dbReference type="AlphaFoldDB" id="A0A157M544"/>
<dbReference type="EMBL" id="FKBS01000010">
    <property type="protein sequence ID" value="SAI03699.1"/>
    <property type="molecule type" value="Genomic_DNA"/>
</dbReference>
<dbReference type="GO" id="GO:0005524">
    <property type="term" value="F:ATP binding"/>
    <property type="evidence" value="ECO:0007669"/>
    <property type="project" value="InterPro"/>
</dbReference>
<evidence type="ECO:0000256" key="1">
    <source>
        <dbReference type="SAM" id="MobiDB-lite"/>
    </source>
</evidence>
<dbReference type="OrthoDB" id="9801841at2"/>